<organism evidence="1 2">
    <name type="scientific">Metabacillus endolithicus</name>
    <dbReference type="NCBI Taxonomy" id="1535204"/>
    <lineage>
        <taxon>Bacteria</taxon>
        <taxon>Bacillati</taxon>
        <taxon>Bacillota</taxon>
        <taxon>Bacilli</taxon>
        <taxon>Bacillales</taxon>
        <taxon>Bacillaceae</taxon>
        <taxon>Metabacillus</taxon>
    </lineage>
</organism>
<keyword evidence="2" id="KW-1185">Reference proteome</keyword>
<dbReference type="Proteomes" id="UP001597318">
    <property type="component" value="Unassembled WGS sequence"/>
</dbReference>
<protein>
    <recommendedName>
        <fullName evidence="3">Competence pheromone ComX</fullName>
    </recommendedName>
</protein>
<comment type="caution">
    <text evidence="1">The sequence shown here is derived from an EMBL/GenBank/DDBJ whole genome shotgun (WGS) entry which is preliminary data.</text>
</comment>
<evidence type="ECO:0000313" key="1">
    <source>
        <dbReference type="EMBL" id="MFD2214900.1"/>
    </source>
</evidence>
<evidence type="ECO:0008006" key="3">
    <source>
        <dbReference type="Google" id="ProtNLM"/>
    </source>
</evidence>
<proteinExistence type="predicted"/>
<evidence type="ECO:0000313" key="2">
    <source>
        <dbReference type="Proteomes" id="UP001597318"/>
    </source>
</evidence>
<name>A0ABW5C0U9_9BACI</name>
<gene>
    <name evidence="1" type="ORF">ACFSKK_14515</name>
</gene>
<accession>A0ABW5C0U9</accession>
<dbReference type="RefSeq" id="WP_162987489.1">
    <property type="nucleotide sequence ID" value="NZ_CP095550.1"/>
</dbReference>
<sequence length="57" mass="6507">MNPTVEQTVNYLRNNEVEKQAVLAGTASLVKVTKEETLQVIKMIKDHSKVSLSKFWM</sequence>
<dbReference type="EMBL" id="JBHUIK010000003">
    <property type="protein sequence ID" value="MFD2214900.1"/>
    <property type="molecule type" value="Genomic_DNA"/>
</dbReference>
<reference evidence="2" key="1">
    <citation type="journal article" date="2019" name="Int. J. Syst. Evol. Microbiol.">
        <title>The Global Catalogue of Microorganisms (GCM) 10K type strain sequencing project: providing services to taxonomists for standard genome sequencing and annotation.</title>
        <authorList>
            <consortium name="The Broad Institute Genomics Platform"/>
            <consortium name="The Broad Institute Genome Sequencing Center for Infectious Disease"/>
            <person name="Wu L."/>
            <person name="Ma J."/>
        </authorList>
    </citation>
    <scope>NUCLEOTIDE SEQUENCE [LARGE SCALE GENOMIC DNA]</scope>
    <source>
        <strain evidence="2">CGMCC 1.15474</strain>
    </source>
</reference>